<feature type="repeat" description="PPR" evidence="3">
    <location>
        <begin position="477"/>
        <end position="511"/>
    </location>
</feature>
<reference evidence="5 6" key="3">
    <citation type="submission" date="2019-11" db="EMBL/GenBank/DDBJ databases">
        <title>A de novo genome assembly of a pear dwarfing rootstock.</title>
        <authorList>
            <person name="Wang F."/>
            <person name="Wang J."/>
            <person name="Li S."/>
            <person name="Zhang Y."/>
            <person name="Fang M."/>
            <person name="Ma L."/>
            <person name="Zhao Y."/>
            <person name="Jiang S."/>
        </authorList>
    </citation>
    <scope>NUCLEOTIDE SEQUENCE [LARGE SCALE GENOMIC DNA]</scope>
    <source>
        <strain evidence="5">S2</strain>
        <tissue evidence="5">Leaf</tissue>
    </source>
</reference>
<feature type="repeat" description="PPR" evidence="3">
    <location>
        <begin position="274"/>
        <end position="308"/>
    </location>
</feature>
<feature type="repeat" description="PPR" evidence="3">
    <location>
        <begin position="407"/>
        <end position="441"/>
    </location>
</feature>
<organism evidence="5 6">
    <name type="scientific">Pyrus ussuriensis x Pyrus communis</name>
    <dbReference type="NCBI Taxonomy" id="2448454"/>
    <lineage>
        <taxon>Eukaryota</taxon>
        <taxon>Viridiplantae</taxon>
        <taxon>Streptophyta</taxon>
        <taxon>Embryophyta</taxon>
        <taxon>Tracheophyta</taxon>
        <taxon>Spermatophyta</taxon>
        <taxon>Magnoliopsida</taxon>
        <taxon>eudicotyledons</taxon>
        <taxon>Gunneridae</taxon>
        <taxon>Pentapetalae</taxon>
        <taxon>rosids</taxon>
        <taxon>fabids</taxon>
        <taxon>Rosales</taxon>
        <taxon>Rosaceae</taxon>
        <taxon>Amygdaloideae</taxon>
        <taxon>Maleae</taxon>
        <taxon>Pyrus</taxon>
    </lineage>
</organism>
<feature type="repeat" description="PPR" evidence="3">
    <location>
        <begin position="372"/>
        <end position="406"/>
    </location>
</feature>
<feature type="repeat" description="PPR" evidence="3">
    <location>
        <begin position="44"/>
        <end position="78"/>
    </location>
</feature>
<dbReference type="NCBIfam" id="TIGR00756">
    <property type="entry name" value="PPR"/>
    <property type="match status" value="9"/>
</dbReference>
<evidence type="ECO:0000256" key="3">
    <source>
        <dbReference type="PROSITE-ProRule" id="PRU00708"/>
    </source>
</evidence>
<evidence type="ECO:0000313" key="5">
    <source>
        <dbReference type="EMBL" id="KAB2606225.1"/>
    </source>
</evidence>
<dbReference type="EMBL" id="SMOL01000559">
    <property type="protein sequence ID" value="KAB2606225.1"/>
    <property type="molecule type" value="Genomic_DNA"/>
</dbReference>
<comment type="similarity">
    <text evidence="1">Belongs to the PPR family. P subfamily.</text>
</comment>
<dbReference type="PANTHER" id="PTHR47938">
    <property type="entry name" value="RESPIRATORY COMPLEX I CHAPERONE (CIA84), PUTATIVE (AFU_ORTHOLOGUE AFUA_2G06020)-RELATED"/>
    <property type="match status" value="1"/>
</dbReference>
<dbReference type="Pfam" id="PF01535">
    <property type="entry name" value="PPR"/>
    <property type="match status" value="1"/>
</dbReference>
<dbReference type="InterPro" id="IPR033443">
    <property type="entry name" value="PROP1-like_PPR_dom"/>
</dbReference>
<evidence type="ECO:0000256" key="2">
    <source>
        <dbReference type="ARBA" id="ARBA00022737"/>
    </source>
</evidence>
<proteinExistence type="inferred from homology"/>
<keyword evidence="2" id="KW-0677">Repeat</keyword>
<evidence type="ECO:0000256" key="1">
    <source>
        <dbReference type="ARBA" id="ARBA00007626"/>
    </source>
</evidence>
<feature type="repeat" description="PPR" evidence="3">
    <location>
        <begin position="184"/>
        <end position="218"/>
    </location>
</feature>
<feature type="repeat" description="PPR" evidence="3">
    <location>
        <begin position="79"/>
        <end position="113"/>
    </location>
</feature>
<gene>
    <name evidence="5" type="ORF">D8674_005942</name>
</gene>
<sequence length="526" mass="59199">MLEKGLGLNVATYNALINGYREDGAVEAAREILALMESNACCPDVYTLSALIDGLCKRNNVHQAMALRNKMLELKLSPNLVTYNSLIHGQCKADHFDSACRLRNLITHSGLAPDQITYCAFIDSLCKWNRLPEAQTMFDTLKKNGIKSSTEMFTALIDGYCKIWKIDAALSLFDQMLTEDCLPNSYAINALIHGLFKERKMMETSSVIEKMLSIGVKPTVPHYNILINRVLKEGEFDRAHELLNKMVSVYCALGNIKEAEKVMIKMNVEGISADSLTYRFLIDAYVRMGLIECAFDVLKRMFGSGCEPCHRTYSFLNKHLSNEKLVMTNSKAVGLDIMLNVSGNITDIWKTKDFGIVLELFEKMVGHGCAPSMNTYGELIIRHCKERNLQVAQRLYNHMRDMGISPNEGIYNSLVNCCCEMQVYGEAAMLVHTMIEHGYLPALESCKLLVCGLFDEEDDEKAKAVFCSMLRCGYNYDEVAWKLLLDGLVKRGHLNRGSELLTIMETMGCQLYPETNRMLTEGLNGT</sequence>
<dbReference type="PANTHER" id="PTHR47938:SF34">
    <property type="entry name" value="EXPRESSED PROTEIN"/>
    <property type="match status" value="1"/>
</dbReference>
<feature type="repeat" description="PPR" evidence="3">
    <location>
        <begin position="114"/>
        <end position="148"/>
    </location>
</feature>
<protein>
    <submittedName>
        <fullName evidence="5">Pentatricopeptide repeat-containing protein</fullName>
    </submittedName>
</protein>
<accession>A0A5N5FSW9</accession>
<dbReference type="OrthoDB" id="185373at2759"/>
<feature type="repeat" description="PPR" evidence="3">
    <location>
        <begin position="9"/>
        <end position="43"/>
    </location>
</feature>
<feature type="domain" description="PROP1-like PPR" evidence="4">
    <location>
        <begin position="343"/>
        <end position="518"/>
    </location>
</feature>
<dbReference type="Pfam" id="PF13041">
    <property type="entry name" value="PPR_2"/>
    <property type="match status" value="4"/>
</dbReference>
<dbReference type="InterPro" id="IPR011990">
    <property type="entry name" value="TPR-like_helical_dom_sf"/>
</dbReference>
<keyword evidence="6" id="KW-1185">Reference proteome</keyword>
<dbReference type="InterPro" id="IPR002885">
    <property type="entry name" value="PPR_rpt"/>
</dbReference>
<dbReference type="PROSITE" id="PS51375">
    <property type="entry name" value="PPR"/>
    <property type="match status" value="10"/>
</dbReference>
<feature type="repeat" description="PPR" evidence="3">
    <location>
        <begin position="149"/>
        <end position="183"/>
    </location>
</feature>
<dbReference type="GO" id="GO:0003729">
    <property type="term" value="F:mRNA binding"/>
    <property type="evidence" value="ECO:0007669"/>
    <property type="project" value="TreeGrafter"/>
</dbReference>
<dbReference type="Gene3D" id="1.25.40.10">
    <property type="entry name" value="Tetratricopeptide repeat domain"/>
    <property type="match status" value="4"/>
</dbReference>
<comment type="caution">
    <text evidence="5">The sequence shown here is derived from an EMBL/GenBank/DDBJ whole genome shotgun (WGS) entry which is preliminary data.</text>
</comment>
<evidence type="ECO:0000259" key="4">
    <source>
        <dbReference type="Pfam" id="PF17177"/>
    </source>
</evidence>
<reference evidence="5 6" key="1">
    <citation type="submission" date="2019-09" db="EMBL/GenBank/DDBJ databases">
        <authorList>
            <person name="Ou C."/>
        </authorList>
    </citation>
    <scope>NUCLEOTIDE SEQUENCE [LARGE SCALE GENOMIC DNA]</scope>
    <source>
        <strain evidence="5">S2</strain>
        <tissue evidence="5">Leaf</tissue>
    </source>
</reference>
<dbReference type="AlphaFoldDB" id="A0A5N5FSW9"/>
<dbReference type="Pfam" id="PF17177">
    <property type="entry name" value="PPR_long"/>
    <property type="match status" value="1"/>
</dbReference>
<reference evidence="6" key="2">
    <citation type="submission" date="2019-10" db="EMBL/GenBank/DDBJ databases">
        <title>A de novo genome assembly of a pear dwarfing rootstock.</title>
        <authorList>
            <person name="Wang F."/>
            <person name="Wang J."/>
            <person name="Li S."/>
            <person name="Zhang Y."/>
            <person name="Fang M."/>
            <person name="Ma L."/>
            <person name="Zhao Y."/>
            <person name="Jiang S."/>
        </authorList>
    </citation>
    <scope>NUCLEOTIDE SEQUENCE [LARGE SCALE GENOMIC DNA]</scope>
</reference>
<dbReference type="Proteomes" id="UP000327157">
    <property type="component" value="Chromosome 11"/>
</dbReference>
<name>A0A5N5FSW9_9ROSA</name>
<evidence type="ECO:0000313" key="6">
    <source>
        <dbReference type="Proteomes" id="UP000327157"/>
    </source>
</evidence>